<evidence type="ECO:0000313" key="6">
    <source>
        <dbReference type="EMBL" id="MCC2126339.1"/>
    </source>
</evidence>
<dbReference type="FunFam" id="1.10.10.10:FF:000001">
    <property type="entry name" value="LysR family transcriptional regulator"/>
    <property type="match status" value="1"/>
</dbReference>
<dbReference type="RefSeq" id="WP_308459439.1">
    <property type="nucleotide sequence ID" value="NZ_JAJEPS010000007.1"/>
</dbReference>
<comment type="similarity">
    <text evidence="1">Belongs to the LysR transcriptional regulatory family.</text>
</comment>
<name>A0AAE3A6J0_9FIRM</name>
<dbReference type="InterPro" id="IPR036390">
    <property type="entry name" value="WH_DNA-bd_sf"/>
</dbReference>
<feature type="domain" description="HTH lysR-type" evidence="5">
    <location>
        <begin position="1"/>
        <end position="58"/>
    </location>
</feature>
<organism evidence="6 7">
    <name type="scientific">Hominiventricola filiformis</name>
    <dbReference type="NCBI Taxonomy" id="2885352"/>
    <lineage>
        <taxon>Bacteria</taxon>
        <taxon>Bacillati</taxon>
        <taxon>Bacillota</taxon>
        <taxon>Clostridia</taxon>
        <taxon>Lachnospirales</taxon>
        <taxon>Lachnospiraceae</taxon>
        <taxon>Hominiventricola</taxon>
    </lineage>
</organism>
<dbReference type="Gene3D" id="3.40.190.290">
    <property type="match status" value="1"/>
</dbReference>
<dbReference type="SUPFAM" id="SSF53850">
    <property type="entry name" value="Periplasmic binding protein-like II"/>
    <property type="match status" value="1"/>
</dbReference>
<evidence type="ECO:0000256" key="1">
    <source>
        <dbReference type="ARBA" id="ARBA00009437"/>
    </source>
</evidence>
<dbReference type="InterPro" id="IPR050950">
    <property type="entry name" value="HTH-type_LysR_regulators"/>
</dbReference>
<evidence type="ECO:0000256" key="4">
    <source>
        <dbReference type="ARBA" id="ARBA00023163"/>
    </source>
</evidence>
<dbReference type="EMBL" id="JAJEPS010000007">
    <property type="protein sequence ID" value="MCC2126339.1"/>
    <property type="molecule type" value="Genomic_DNA"/>
</dbReference>
<gene>
    <name evidence="6" type="ORF">LKD36_09105</name>
</gene>
<evidence type="ECO:0000256" key="3">
    <source>
        <dbReference type="ARBA" id="ARBA00023125"/>
    </source>
</evidence>
<dbReference type="GO" id="GO:0003700">
    <property type="term" value="F:DNA-binding transcription factor activity"/>
    <property type="evidence" value="ECO:0007669"/>
    <property type="project" value="InterPro"/>
</dbReference>
<dbReference type="Proteomes" id="UP001198220">
    <property type="component" value="Unassembled WGS sequence"/>
</dbReference>
<dbReference type="PANTHER" id="PTHR30419">
    <property type="entry name" value="HTH-TYPE TRANSCRIPTIONAL REGULATOR YBHD"/>
    <property type="match status" value="1"/>
</dbReference>
<evidence type="ECO:0000256" key="2">
    <source>
        <dbReference type="ARBA" id="ARBA00023015"/>
    </source>
</evidence>
<proteinExistence type="inferred from homology"/>
<dbReference type="Pfam" id="PF00126">
    <property type="entry name" value="HTH_1"/>
    <property type="match status" value="1"/>
</dbReference>
<accession>A0AAE3A6J0</accession>
<keyword evidence="7" id="KW-1185">Reference proteome</keyword>
<protein>
    <submittedName>
        <fullName evidence="6">LysR family transcriptional regulator</fullName>
    </submittedName>
</protein>
<evidence type="ECO:0000313" key="7">
    <source>
        <dbReference type="Proteomes" id="UP001198220"/>
    </source>
</evidence>
<dbReference type="InterPro" id="IPR036388">
    <property type="entry name" value="WH-like_DNA-bd_sf"/>
</dbReference>
<dbReference type="PROSITE" id="PS50931">
    <property type="entry name" value="HTH_LYSR"/>
    <property type="match status" value="1"/>
</dbReference>
<dbReference type="GO" id="GO:0003677">
    <property type="term" value="F:DNA binding"/>
    <property type="evidence" value="ECO:0007669"/>
    <property type="project" value="UniProtKB-KW"/>
</dbReference>
<dbReference type="SUPFAM" id="SSF46785">
    <property type="entry name" value="Winged helix' DNA-binding domain"/>
    <property type="match status" value="1"/>
</dbReference>
<sequence>MELRHIRYFKAVAEELNFTRAAEKLNIAQPPLSRQIQDLEQDLGTKLFIRNPHKILLTHEGELFLQYANQILDLVNRSAEEVREVKEGLQGTLYIASVEGYGPQFFAETISSFQKKYPHVQYNLWNGNSDDVNARVSKGLCEIAMITAPYNKEGFEVLPVHQEPWVAIFPHDHPLASNADKPLMPEELLPYELLIPSRESRKSEIDRWFSHTGKAPVIRGRIAHMMNAYELSRHGVGVAIYPASISHMIKNNEICIRQIDHPDAFASYALIWLRNHQLSRTAEIFIEHVKHQSLKPSHTGLPG</sequence>
<keyword evidence="3" id="KW-0238">DNA-binding</keyword>
<keyword evidence="2" id="KW-0805">Transcription regulation</keyword>
<evidence type="ECO:0000259" key="5">
    <source>
        <dbReference type="PROSITE" id="PS50931"/>
    </source>
</evidence>
<dbReference type="InterPro" id="IPR000847">
    <property type="entry name" value="LysR_HTH_N"/>
</dbReference>
<keyword evidence="4" id="KW-0804">Transcription</keyword>
<dbReference type="AlphaFoldDB" id="A0AAE3A6J0"/>
<dbReference type="PANTHER" id="PTHR30419:SF8">
    <property type="entry name" value="NITROGEN ASSIMILATION TRANSCRIPTIONAL ACTIVATOR-RELATED"/>
    <property type="match status" value="1"/>
</dbReference>
<dbReference type="Pfam" id="PF03466">
    <property type="entry name" value="LysR_substrate"/>
    <property type="match status" value="1"/>
</dbReference>
<dbReference type="GO" id="GO:0005829">
    <property type="term" value="C:cytosol"/>
    <property type="evidence" value="ECO:0007669"/>
    <property type="project" value="TreeGrafter"/>
</dbReference>
<dbReference type="InterPro" id="IPR005119">
    <property type="entry name" value="LysR_subst-bd"/>
</dbReference>
<reference evidence="6 7" key="1">
    <citation type="submission" date="2021-10" db="EMBL/GenBank/DDBJ databases">
        <title>Anaerobic single-cell dispensing facilitates the cultivation of human gut bacteria.</title>
        <authorList>
            <person name="Afrizal A."/>
        </authorList>
    </citation>
    <scope>NUCLEOTIDE SEQUENCE [LARGE SCALE GENOMIC DNA]</scope>
    <source>
        <strain evidence="6 7">CLA-AA-H276</strain>
    </source>
</reference>
<dbReference type="CDD" id="cd05466">
    <property type="entry name" value="PBP2_LTTR_substrate"/>
    <property type="match status" value="1"/>
</dbReference>
<dbReference type="PRINTS" id="PR00039">
    <property type="entry name" value="HTHLYSR"/>
</dbReference>
<comment type="caution">
    <text evidence="6">The sequence shown here is derived from an EMBL/GenBank/DDBJ whole genome shotgun (WGS) entry which is preliminary data.</text>
</comment>
<dbReference type="Gene3D" id="1.10.10.10">
    <property type="entry name" value="Winged helix-like DNA-binding domain superfamily/Winged helix DNA-binding domain"/>
    <property type="match status" value="1"/>
</dbReference>